<reference evidence="1 2" key="1">
    <citation type="submission" date="2021-11" db="EMBL/GenBank/DDBJ databases">
        <title>Black yeast isolated from Biological Soil Crust.</title>
        <authorList>
            <person name="Kurbessoian T."/>
        </authorList>
    </citation>
    <scope>NUCLEOTIDE SEQUENCE [LARGE SCALE GENOMIC DNA]</scope>
    <source>
        <strain evidence="1 2">CCFEE 5522</strain>
    </source>
</reference>
<evidence type="ECO:0000313" key="1">
    <source>
        <dbReference type="EMBL" id="KAK4543849.1"/>
    </source>
</evidence>
<protein>
    <submittedName>
        <fullName evidence="1">Uncharacterized protein</fullName>
    </submittedName>
</protein>
<comment type="caution">
    <text evidence="1">The sequence shown here is derived from an EMBL/GenBank/DDBJ whole genome shotgun (WGS) entry which is preliminary data.</text>
</comment>
<evidence type="ECO:0000313" key="2">
    <source>
        <dbReference type="Proteomes" id="UP001324427"/>
    </source>
</evidence>
<proteinExistence type="predicted"/>
<name>A0AAV9JGA5_9PEZI</name>
<organism evidence="1 2">
    <name type="scientific">Oleoguttula mirabilis</name>
    <dbReference type="NCBI Taxonomy" id="1507867"/>
    <lineage>
        <taxon>Eukaryota</taxon>
        <taxon>Fungi</taxon>
        <taxon>Dikarya</taxon>
        <taxon>Ascomycota</taxon>
        <taxon>Pezizomycotina</taxon>
        <taxon>Dothideomycetes</taxon>
        <taxon>Dothideomycetidae</taxon>
        <taxon>Mycosphaerellales</taxon>
        <taxon>Teratosphaeriaceae</taxon>
        <taxon>Oleoguttula</taxon>
    </lineage>
</organism>
<keyword evidence="2" id="KW-1185">Reference proteome</keyword>
<accession>A0AAV9JGA5</accession>
<dbReference type="Proteomes" id="UP001324427">
    <property type="component" value="Unassembled WGS sequence"/>
</dbReference>
<dbReference type="AlphaFoldDB" id="A0AAV9JGA5"/>
<sequence length="185" mass="21326">MARHQWSSEQRTLLWLLHTRFSLSKEDIARLFNTIYATALRENGYPKGMKVEKIKEEYDHRDKAGKSKMWEEICNADDWQVLESTTINDLWLDAMLEDIWHAAEKLAIALAEAANIYDSVVGGRRIVQAERRVAQGIRVSGGYRVDPLVCNKVYVDAHPTLNFDRIRGEEPSREGVEGGAYRYVR</sequence>
<gene>
    <name evidence="1" type="ORF">LTR36_004882</name>
</gene>
<dbReference type="EMBL" id="JAVFHQ010000029">
    <property type="protein sequence ID" value="KAK4543849.1"/>
    <property type="molecule type" value="Genomic_DNA"/>
</dbReference>